<protein>
    <submittedName>
        <fullName evidence="1">Uncharacterized protein</fullName>
    </submittedName>
</protein>
<keyword evidence="2" id="KW-1185">Reference proteome</keyword>
<dbReference type="EMBL" id="CP093351">
    <property type="protein sequence ID" value="WOH14843.1"/>
    <property type="molecule type" value="Genomic_DNA"/>
</dbReference>
<dbReference type="Proteomes" id="UP000077755">
    <property type="component" value="Chromosome 9"/>
</dbReference>
<accession>A0A175YBS1</accession>
<proteinExistence type="predicted"/>
<gene>
    <name evidence="1" type="ORF">DCAR_0934368</name>
</gene>
<reference evidence="1" key="1">
    <citation type="journal article" date="2016" name="Nat. Genet.">
        <title>A high-quality carrot genome assembly provides new insights into carotenoid accumulation and asterid genome evolution.</title>
        <authorList>
            <person name="Iorizzo M."/>
            <person name="Ellison S."/>
            <person name="Senalik D."/>
            <person name="Zeng P."/>
            <person name="Satapoomin P."/>
            <person name="Huang J."/>
            <person name="Bowman M."/>
            <person name="Iovene M."/>
            <person name="Sanseverino W."/>
            <person name="Cavagnaro P."/>
            <person name="Yildiz M."/>
            <person name="Macko-Podgorni A."/>
            <person name="Moranska E."/>
            <person name="Grzebelus E."/>
            <person name="Grzebelus D."/>
            <person name="Ashrafi H."/>
            <person name="Zheng Z."/>
            <person name="Cheng S."/>
            <person name="Spooner D."/>
            <person name="Van Deynze A."/>
            <person name="Simon P."/>
        </authorList>
    </citation>
    <scope>NUCLEOTIDE SEQUENCE</scope>
    <source>
        <tissue evidence="1">Leaf</tissue>
    </source>
</reference>
<dbReference type="Gramene" id="KZM81049">
    <property type="protein sequence ID" value="KZM81049"/>
    <property type="gene ID" value="DCAR_031357"/>
</dbReference>
<organism evidence="1 2">
    <name type="scientific">Daucus carota subsp. sativus</name>
    <name type="common">Carrot</name>
    <dbReference type="NCBI Taxonomy" id="79200"/>
    <lineage>
        <taxon>Eukaryota</taxon>
        <taxon>Viridiplantae</taxon>
        <taxon>Streptophyta</taxon>
        <taxon>Embryophyta</taxon>
        <taxon>Tracheophyta</taxon>
        <taxon>Spermatophyta</taxon>
        <taxon>Magnoliopsida</taxon>
        <taxon>eudicotyledons</taxon>
        <taxon>Gunneridae</taxon>
        <taxon>Pentapetalae</taxon>
        <taxon>asterids</taxon>
        <taxon>campanulids</taxon>
        <taxon>Apiales</taxon>
        <taxon>Apiaceae</taxon>
        <taxon>Apioideae</taxon>
        <taxon>Scandiceae</taxon>
        <taxon>Daucinae</taxon>
        <taxon>Daucus</taxon>
        <taxon>Daucus sect. Daucus</taxon>
    </lineage>
</organism>
<sequence>MLSQVDPALADFYEKICAEGGPVSLPDDLGDSLIYQAHVVQMETMTRASARLRNVQPEVNLDQRYEALK</sequence>
<reference evidence="1" key="2">
    <citation type="submission" date="2022-03" db="EMBL/GenBank/DDBJ databases">
        <title>Draft title - Genomic analysis of global carrot germplasm unveils the trajectory of domestication and the origin of high carotenoid orange carrot.</title>
        <authorList>
            <person name="Iorizzo M."/>
            <person name="Ellison S."/>
            <person name="Senalik D."/>
            <person name="Macko-Podgorni A."/>
            <person name="Grzebelus D."/>
            <person name="Bostan H."/>
            <person name="Rolling W."/>
            <person name="Curaba J."/>
            <person name="Simon P."/>
        </authorList>
    </citation>
    <scope>NUCLEOTIDE SEQUENCE</scope>
    <source>
        <tissue evidence="1">Leaf</tissue>
    </source>
</reference>
<evidence type="ECO:0000313" key="2">
    <source>
        <dbReference type="Proteomes" id="UP000077755"/>
    </source>
</evidence>
<name>A0A175YBS1_DAUCS</name>
<evidence type="ECO:0000313" key="1">
    <source>
        <dbReference type="EMBL" id="WOH14843.1"/>
    </source>
</evidence>
<dbReference type="AlphaFoldDB" id="A0A175YBS1"/>